<dbReference type="InterPro" id="IPR023346">
    <property type="entry name" value="Lysozyme-like_dom_sf"/>
</dbReference>
<feature type="domain" description="Peptidase C1A papain C-terminal" evidence="2">
    <location>
        <begin position="346"/>
        <end position="541"/>
    </location>
</feature>
<evidence type="ECO:0000313" key="4">
    <source>
        <dbReference type="Proteomes" id="UP001180487"/>
    </source>
</evidence>
<dbReference type="Gene3D" id="1.10.101.10">
    <property type="entry name" value="PGBD-like superfamily/PGBD"/>
    <property type="match status" value="1"/>
</dbReference>
<dbReference type="InterPro" id="IPR036366">
    <property type="entry name" value="PGBDSf"/>
</dbReference>
<proteinExistence type="predicted"/>
<dbReference type="InterPro" id="IPR029058">
    <property type="entry name" value="AB_hydrolase_fold"/>
</dbReference>
<dbReference type="Gene3D" id="3.90.70.10">
    <property type="entry name" value="Cysteine proteinases"/>
    <property type="match status" value="1"/>
</dbReference>
<dbReference type="Gene3D" id="1.10.530.10">
    <property type="match status" value="1"/>
</dbReference>
<comment type="caution">
    <text evidence="3">The sequence shown here is derived from an EMBL/GenBank/DDBJ whole genome shotgun (WGS) entry which is preliminary data.</text>
</comment>
<evidence type="ECO:0000256" key="1">
    <source>
        <dbReference type="SAM" id="MobiDB-lite"/>
    </source>
</evidence>
<gene>
    <name evidence="3" type="ORF">J2X19_004186</name>
</gene>
<name>A0ABU2CDS1_9BURK</name>
<sequence length="957" mass="103282">MGILLVRGSQGPEVQRLRKALVAKLGADAQAFPNLAQGDQLDADAEAAARRWQSGVGLVADGVVGPYCQQLLGLRAEPAMEVLLSVDTVRKLFPATKPANIARYLPYVAAALGALGLTDRPMICAALGSIRAETEGFLPISEFQSQFNTAPGGPPFGLYDGRKSLGNTKPGDGARFKGRGFVQLTGRFNYETYGKQLEIDLAGNADLANAPEVAALLLATFLADRQDAMREALASGGYAAARKLVNGGSHGLDRFRDVFRLADGVWPANPVVPRVGAAKGKAKTAKPSTKKAAAKSAPVERQLTVRKDPTDLNDRHYQPPPLGLADAFPSDADIQKFLPAYTQAGLILDQGSEGACTGFGLACVVNYLRWYKAGGPAKMASVSPRMLYNFARRYDEYDGENYSGSSCRGALKGWFNHGVCLDDDWPYSQPQPRYGYARNATNHTLGVYYRIDLKCITDLQAAIQAVGAVYVSAFTHEGWHQLPRQKKAPAGHAQIPLIPFDGRPSETDGHAFALVGFNTQGFVLQNSWGTDFGVGGFAVLSYADWLANGMDAWVVAMGVPGVVVGRVSVVASQAQAVAGGANTGLWWSEDQAYQHSVVLGNDGRVKRYLTEDELSRTLGHQVCDLPDQWFRGPASGAVKRLVIYAHGGLNSENDAIQRARAMGRHFEGNDCYPLFLVWKTGLMESLRGIISDAFHKQPALAGGVAEWIADKTDLAIEKTIGRPLARPIWSEMKENAELAFNSGRGGELLIKALEKLMATWGNKLEIHLVGHSAGSIILGHLLSTLARRGVPTAAVTSIHLYAPACTVAFANKHYAMDPEVMARLHLQVLSDRVERNDTVAAVYRKSLLYFVSNALEVDLRTPILGMANVYNERYDGWDGGSSTGDALKDWRRAVAKAGLDTGRLQVLDQDAVLTALPDRQIKASHGAFDNDLAVMTQTLGLVLRGPLVQVVDDLRGF</sequence>
<dbReference type="SUPFAM" id="SSF53474">
    <property type="entry name" value="alpha/beta-Hydrolases"/>
    <property type="match status" value="1"/>
</dbReference>
<keyword evidence="4" id="KW-1185">Reference proteome</keyword>
<accession>A0ABU2CDS1</accession>
<reference evidence="3 4" key="1">
    <citation type="submission" date="2023-07" db="EMBL/GenBank/DDBJ databases">
        <title>Sorghum-associated microbial communities from plants grown in Nebraska, USA.</title>
        <authorList>
            <person name="Schachtman D."/>
        </authorList>
    </citation>
    <scope>NUCLEOTIDE SEQUENCE [LARGE SCALE GENOMIC DNA]</scope>
    <source>
        <strain evidence="3 4">BE313</strain>
    </source>
</reference>
<feature type="compositionally biased region" description="Basic residues" evidence="1">
    <location>
        <begin position="280"/>
        <end position="293"/>
    </location>
</feature>
<protein>
    <recommendedName>
        <fullName evidence="2">Peptidase C1A papain C-terminal domain-containing protein</fullName>
    </recommendedName>
</protein>
<evidence type="ECO:0000313" key="3">
    <source>
        <dbReference type="EMBL" id="MDR7379492.1"/>
    </source>
</evidence>
<dbReference type="InterPro" id="IPR000668">
    <property type="entry name" value="Peptidase_C1A_C"/>
</dbReference>
<dbReference type="RefSeq" id="WP_310376170.1">
    <property type="nucleotide sequence ID" value="NZ_JAVDXT010000004.1"/>
</dbReference>
<dbReference type="InterPro" id="IPR038765">
    <property type="entry name" value="Papain-like_cys_pep_sf"/>
</dbReference>
<feature type="region of interest" description="Disordered" evidence="1">
    <location>
        <begin position="277"/>
        <end position="305"/>
    </location>
</feature>
<evidence type="ECO:0000259" key="2">
    <source>
        <dbReference type="Pfam" id="PF00112"/>
    </source>
</evidence>
<dbReference type="Pfam" id="PF00112">
    <property type="entry name" value="Peptidase_C1"/>
    <property type="match status" value="1"/>
</dbReference>
<dbReference type="EMBL" id="JAVDXT010000004">
    <property type="protein sequence ID" value="MDR7379492.1"/>
    <property type="molecule type" value="Genomic_DNA"/>
</dbReference>
<dbReference type="SUPFAM" id="SSF53955">
    <property type="entry name" value="Lysozyme-like"/>
    <property type="match status" value="1"/>
</dbReference>
<dbReference type="CDD" id="cd02619">
    <property type="entry name" value="Peptidase_C1"/>
    <property type="match status" value="1"/>
</dbReference>
<dbReference type="SUPFAM" id="SSF54001">
    <property type="entry name" value="Cysteine proteinases"/>
    <property type="match status" value="1"/>
</dbReference>
<dbReference type="Proteomes" id="UP001180487">
    <property type="component" value="Unassembled WGS sequence"/>
</dbReference>
<dbReference type="SUPFAM" id="SSF47090">
    <property type="entry name" value="PGBD-like"/>
    <property type="match status" value="1"/>
</dbReference>
<organism evidence="3 4">
    <name type="scientific">Rhodoferax ferrireducens</name>
    <dbReference type="NCBI Taxonomy" id="192843"/>
    <lineage>
        <taxon>Bacteria</taxon>
        <taxon>Pseudomonadati</taxon>
        <taxon>Pseudomonadota</taxon>
        <taxon>Betaproteobacteria</taxon>
        <taxon>Burkholderiales</taxon>
        <taxon>Comamonadaceae</taxon>
        <taxon>Rhodoferax</taxon>
    </lineage>
</organism>
<dbReference type="InterPro" id="IPR036365">
    <property type="entry name" value="PGBD-like_sf"/>
</dbReference>